<evidence type="ECO:0000256" key="1">
    <source>
        <dbReference type="SAM" id="MobiDB-lite"/>
    </source>
</evidence>
<proteinExistence type="predicted"/>
<dbReference type="EMBL" id="QURR01000015">
    <property type="protein sequence ID" value="RGE44175.1"/>
    <property type="molecule type" value="Genomic_DNA"/>
</dbReference>
<evidence type="ECO:0000313" key="4">
    <source>
        <dbReference type="Proteomes" id="UP000261948"/>
    </source>
</evidence>
<accession>A0A373FL30</accession>
<feature type="domain" description="DUF4274" evidence="2">
    <location>
        <begin position="22"/>
        <end position="95"/>
    </location>
</feature>
<comment type="caution">
    <text evidence="3">The sequence shown here is derived from an EMBL/GenBank/DDBJ whole genome shotgun (WGS) entry which is preliminary data.</text>
</comment>
<organism evidence="3 4">
    <name type="scientific">Comamonas testosteroni</name>
    <name type="common">Pseudomonas testosteroni</name>
    <dbReference type="NCBI Taxonomy" id="285"/>
    <lineage>
        <taxon>Bacteria</taxon>
        <taxon>Pseudomonadati</taxon>
        <taxon>Pseudomonadota</taxon>
        <taxon>Betaproteobacteria</taxon>
        <taxon>Burkholderiales</taxon>
        <taxon>Comamonadaceae</taxon>
        <taxon>Comamonas</taxon>
    </lineage>
</organism>
<dbReference type="Pfam" id="PF14096">
    <property type="entry name" value="DUF4274"/>
    <property type="match status" value="1"/>
</dbReference>
<protein>
    <submittedName>
        <fullName evidence="3">DUF4274 domain-containing protein</fullName>
    </submittedName>
</protein>
<dbReference type="AlphaFoldDB" id="A0A373FL30"/>
<reference evidence="3 4" key="1">
    <citation type="submission" date="2018-08" db="EMBL/GenBank/DDBJ databases">
        <title>Comamonas testosteroni strain SWCO2.</title>
        <authorList>
            <person name="Jiang N."/>
            <person name="Zhang X.Z."/>
        </authorList>
    </citation>
    <scope>NUCLEOTIDE SEQUENCE [LARGE SCALE GENOMIC DNA]</scope>
    <source>
        <strain evidence="3 4">SWCO2</strain>
    </source>
</reference>
<feature type="region of interest" description="Disordered" evidence="1">
    <location>
        <begin position="173"/>
        <end position="193"/>
    </location>
</feature>
<evidence type="ECO:0000259" key="2">
    <source>
        <dbReference type="Pfam" id="PF14096"/>
    </source>
</evidence>
<keyword evidence="4" id="KW-1185">Reference proteome</keyword>
<feature type="compositionally biased region" description="Acidic residues" evidence="1">
    <location>
        <begin position="182"/>
        <end position="193"/>
    </location>
</feature>
<dbReference type="Proteomes" id="UP000261948">
    <property type="component" value="Unassembled WGS sequence"/>
</dbReference>
<name>A0A373FL30_COMTE</name>
<sequence length="193" mass="21628">MEDDDFDALYLDLMQEFLAGAKPVQWLAVVTSMNYDGNGALVDWIIKQPKLEPAVAKALYWYLQPGYYQHYATQDKVPSVNRKGWARVQTLAQRFEEGKLAPATIGWDPANDLASPTGNDKHPGYDWTREAVTGSEAKWAIPAIMLQAVPGEQIDLYAYVDEHGWEEGMPPHVQEQLNAAMDGDDSDPEDDDL</sequence>
<gene>
    <name evidence="3" type="ORF">DZC30_13040</name>
</gene>
<evidence type="ECO:0000313" key="3">
    <source>
        <dbReference type="EMBL" id="RGE44175.1"/>
    </source>
</evidence>
<dbReference type="OrthoDB" id="4825045at2"/>
<dbReference type="InterPro" id="IPR025369">
    <property type="entry name" value="DUF4274"/>
</dbReference>